<feature type="transmembrane region" description="Helical" evidence="6">
    <location>
        <begin position="35"/>
        <end position="56"/>
    </location>
</feature>
<dbReference type="Pfam" id="PF01957">
    <property type="entry name" value="NfeD"/>
    <property type="match status" value="1"/>
</dbReference>
<protein>
    <recommendedName>
        <fullName evidence="7">NfeD-like C-terminal domain-containing protein</fullName>
    </recommendedName>
</protein>
<evidence type="ECO:0000256" key="5">
    <source>
        <dbReference type="SAM" id="MobiDB-lite"/>
    </source>
</evidence>
<dbReference type="GO" id="GO:0005886">
    <property type="term" value="C:plasma membrane"/>
    <property type="evidence" value="ECO:0007669"/>
    <property type="project" value="TreeGrafter"/>
</dbReference>
<gene>
    <name evidence="8" type="ORF">IAD24_06155</name>
</gene>
<accession>A0A9D1N3Z4</accession>
<keyword evidence="3 6" id="KW-1133">Transmembrane helix</keyword>
<dbReference type="InterPro" id="IPR002810">
    <property type="entry name" value="NfeD-like_C"/>
</dbReference>
<feature type="region of interest" description="Disordered" evidence="5">
    <location>
        <begin position="170"/>
        <end position="190"/>
    </location>
</feature>
<dbReference type="Proteomes" id="UP000824128">
    <property type="component" value="Unassembled WGS sequence"/>
</dbReference>
<keyword evidence="4 6" id="KW-0472">Membrane</keyword>
<comment type="caution">
    <text evidence="8">The sequence shown here is derived from an EMBL/GenBank/DDBJ whole genome shotgun (WGS) entry which is preliminary data.</text>
</comment>
<evidence type="ECO:0000259" key="7">
    <source>
        <dbReference type="Pfam" id="PF01957"/>
    </source>
</evidence>
<keyword evidence="2 6" id="KW-0812">Transmembrane</keyword>
<proteinExistence type="predicted"/>
<feature type="transmembrane region" description="Helical" evidence="6">
    <location>
        <begin position="6"/>
        <end position="28"/>
    </location>
</feature>
<dbReference type="InterPro" id="IPR012340">
    <property type="entry name" value="NA-bd_OB-fold"/>
</dbReference>
<evidence type="ECO:0000313" key="8">
    <source>
        <dbReference type="EMBL" id="HIU94727.1"/>
    </source>
</evidence>
<evidence type="ECO:0000256" key="3">
    <source>
        <dbReference type="ARBA" id="ARBA00022989"/>
    </source>
</evidence>
<dbReference type="PANTHER" id="PTHR33507:SF3">
    <property type="entry name" value="INNER MEMBRANE PROTEIN YBBJ"/>
    <property type="match status" value="1"/>
</dbReference>
<evidence type="ECO:0000313" key="9">
    <source>
        <dbReference type="Proteomes" id="UP000824128"/>
    </source>
</evidence>
<dbReference type="AlphaFoldDB" id="A0A9D1N3Z4"/>
<dbReference type="Gene3D" id="2.40.50.140">
    <property type="entry name" value="Nucleic acid-binding proteins"/>
    <property type="match status" value="1"/>
</dbReference>
<evidence type="ECO:0000256" key="1">
    <source>
        <dbReference type="ARBA" id="ARBA00004141"/>
    </source>
</evidence>
<comment type="subcellular location">
    <subcellularLocation>
        <location evidence="1">Membrane</location>
        <topology evidence="1">Multi-pass membrane protein</topology>
    </subcellularLocation>
</comment>
<sequence length="190" mass="19606">MEQLVQVFGPLAVPTLICLAAGVLLLLIELFTPGFGVAGGLGLLLLAAVVVMQLLFGSPAVAAYIAAAVLVLIVAALLLFIRSFQRGKLSRSFAVLDEQIDAGSTSLSDASEQQNVGRRGVSVTPLRPAGIAEFDGERRDVMTAGEFLPAGVPVVITEVRGLHVLVRPAEDTPAAGAETPDAQRTAPGAP</sequence>
<evidence type="ECO:0000256" key="2">
    <source>
        <dbReference type="ARBA" id="ARBA00022692"/>
    </source>
</evidence>
<reference evidence="8" key="2">
    <citation type="journal article" date="2021" name="PeerJ">
        <title>Extensive microbial diversity within the chicken gut microbiome revealed by metagenomics and culture.</title>
        <authorList>
            <person name="Gilroy R."/>
            <person name="Ravi A."/>
            <person name="Getino M."/>
            <person name="Pursley I."/>
            <person name="Horton D.L."/>
            <person name="Alikhan N.F."/>
            <person name="Baker D."/>
            <person name="Gharbi K."/>
            <person name="Hall N."/>
            <person name="Watson M."/>
            <person name="Adriaenssens E.M."/>
            <person name="Foster-Nyarko E."/>
            <person name="Jarju S."/>
            <person name="Secka A."/>
            <person name="Antonio M."/>
            <person name="Oren A."/>
            <person name="Chaudhuri R.R."/>
            <person name="La Ragione R."/>
            <person name="Hildebrand F."/>
            <person name="Pallen M.J."/>
        </authorList>
    </citation>
    <scope>NUCLEOTIDE SEQUENCE</scope>
    <source>
        <strain evidence="8">ChiGjej2B2-16831</strain>
    </source>
</reference>
<reference evidence="8" key="1">
    <citation type="submission" date="2020-10" db="EMBL/GenBank/DDBJ databases">
        <authorList>
            <person name="Gilroy R."/>
        </authorList>
    </citation>
    <scope>NUCLEOTIDE SEQUENCE</scope>
    <source>
        <strain evidence="8">ChiGjej2B2-16831</strain>
    </source>
</reference>
<dbReference type="EMBL" id="DVNZ01000195">
    <property type="protein sequence ID" value="HIU94727.1"/>
    <property type="molecule type" value="Genomic_DNA"/>
</dbReference>
<evidence type="ECO:0000256" key="4">
    <source>
        <dbReference type="ARBA" id="ARBA00023136"/>
    </source>
</evidence>
<dbReference type="PANTHER" id="PTHR33507">
    <property type="entry name" value="INNER MEMBRANE PROTEIN YBBJ"/>
    <property type="match status" value="1"/>
</dbReference>
<feature type="domain" description="NfeD-like C-terminal" evidence="7">
    <location>
        <begin position="114"/>
        <end position="168"/>
    </location>
</feature>
<organism evidence="8 9">
    <name type="scientific">Candidatus Aphodomorpha intestinavium</name>
    <dbReference type="NCBI Taxonomy" id="2840672"/>
    <lineage>
        <taxon>Bacteria</taxon>
        <taxon>Bacillati</taxon>
        <taxon>Bacillota</taxon>
        <taxon>Clostridia</taxon>
        <taxon>Eubacteriales</taxon>
        <taxon>Candidatus Aphodomorpha</taxon>
    </lineage>
</organism>
<name>A0A9D1N3Z4_9FIRM</name>
<feature type="transmembrane region" description="Helical" evidence="6">
    <location>
        <begin position="62"/>
        <end position="81"/>
    </location>
</feature>
<evidence type="ECO:0000256" key="6">
    <source>
        <dbReference type="SAM" id="Phobius"/>
    </source>
</evidence>
<dbReference type="InterPro" id="IPR052165">
    <property type="entry name" value="Membrane_assoc_protease"/>
</dbReference>